<sequence>MVKMYFKNEFVTHGKIDFFNLAIIKICRSKCCVVNFSGIKNAVVKLTIDKSNTYQIAIGKITIGKRTRFKFFKVEGFLTVADIVVMLVKEILGHCSNFRL</sequence>
<dbReference type="AlphaFoldDB" id="A0A511CER7"/>
<protein>
    <submittedName>
        <fullName evidence="1">Uncharacterized protein</fullName>
    </submittedName>
</protein>
<dbReference type="EMBL" id="BJVF01000002">
    <property type="protein sequence ID" value="GEL11059.1"/>
    <property type="molecule type" value="Genomic_DNA"/>
</dbReference>
<organism evidence="1 2">
    <name type="scientific">Flavobacterium glycines</name>
    <dbReference type="NCBI Taxonomy" id="551990"/>
    <lineage>
        <taxon>Bacteria</taxon>
        <taxon>Pseudomonadati</taxon>
        <taxon>Bacteroidota</taxon>
        <taxon>Flavobacteriia</taxon>
        <taxon>Flavobacteriales</taxon>
        <taxon>Flavobacteriaceae</taxon>
        <taxon>Flavobacterium</taxon>
    </lineage>
</organism>
<evidence type="ECO:0000313" key="2">
    <source>
        <dbReference type="Proteomes" id="UP000321579"/>
    </source>
</evidence>
<name>A0A511CER7_9FLAO</name>
<evidence type="ECO:0000313" key="1">
    <source>
        <dbReference type="EMBL" id="GEL11059.1"/>
    </source>
</evidence>
<accession>A0A511CER7</accession>
<proteinExistence type="predicted"/>
<comment type="caution">
    <text evidence="1">The sequence shown here is derived from an EMBL/GenBank/DDBJ whole genome shotgun (WGS) entry which is preliminary data.</text>
</comment>
<reference evidence="1 2" key="1">
    <citation type="submission" date="2019-07" db="EMBL/GenBank/DDBJ databases">
        <title>Whole genome shotgun sequence of Flavobacterium glycines NBRC 105008.</title>
        <authorList>
            <person name="Hosoyama A."/>
            <person name="Uohara A."/>
            <person name="Ohji S."/>
            <person name="Ichikawa N."/>
        </authorList>
    </citation>
    <scope>NUCLEOTIDE SEQUENCE [LARGE SCALE GENOMIC DNA]</scope>
    <source>
        <strain evidence="1 2">NBRC 105008</strain>
    </source>
</reference>
<gene>
    <name evidence="1" type="ORF">FGL01_17980</name>
</gene>
<dbReference type="Proteomes" id="UP000321579">
    <property type="component" value="Unassembled WGS sequence"/>
</dbReference>